<sequence length="261" mass="29889">MTEHILLDFSHIYEGKRNFEAHGPTLIDLSDISGTNMYCTKEAAAEIRQRLKPWGPQGIHFLDNGNYHYATLFFLEKIREPFSLVLFDHHTDMQKPVIPSLLSCGSWAGEALKNSRFLKQLILIGPEKKSMDSIAGFLKERLIGISMEEIARGDSEEELGRIDLSLPIYISIDKDVLSPYYARTNWSQGTMTADILKRLLLEMFLHQRVIGVDLCGECSFQEPLPQLTEDIRINAETNQKLYEYLLYLIQNQQSAMEKEGT</sequence>
<dbReference type="SUPFAM" id="SSF52768">
    <property type="entry name" value="Arginase/deacetylase"/>
    <property type="match status" value="1"/>
</dbReference>
<comment type="caution">
    <text evidence="2">The sequence shown here is derived from an EMBL/GenBank/DDBJ whole genome shotgun (WGS) entry which is preliminary data.</text>
</comment>
<dbReference type="GO" id="GO:0046872">
    <property type="term" value="F:metal ion binding"/>
    <property type="evidence" value="ECO:0007669"/>
    <property type="project" value="InterPro"/>
</dbReference>
<organism evidence="2 3">
    <name type="scientific">Candidatus Limivivens merdigallinarum</name>
    <dbReference type="NCBI Taxonomy" id="2840859"/>
    <lineage>
        <taxon>Bacteria</taxon>
        <taxon>Bacillati</taxon>
        <taxon>Bacillota</taxon>
        <taxon>Clostridia</taxon>
        <taxon>Lachnospirales</taxon>
        <taxon>Lachnospiraceae</taxon>
        <taxon>Lachnospiraceae incertae sedis</taxon>
        <taxon>Candidatus Limivivens</taxon>
    </lineage>
</organism>
<evidence type="ECO:0000256" key="1">
    <source>
        <dbReference type="PROSITE-ProRule" id="PRU00742"/>
    </source>
</evidence>
<dbReference type="Pfam" id="PF00491">
    <property type="entry name" value="Arginase"/>
    <property type="match status" value="1"/>
</dbReference>
<protein>
    <submittedName>
        <fullName evidence="2">Arginase family protein</fullName>
    </submittedName>
</protein>
<dbReference type="InterPro" id="IPR023696">
    <property type="entry name" value="Ureohydrolase_dom_sf"/>
</dbReference>
<dbReference type="GO" id="GO:0008783">
    <property type="term" value="F:agmatinase activity"/>
    <property type="evidence" value="ECO:0007669"/>
    <property type="project" value="TreeGrafter"/>
</dbReference>
<reference evidence="2" key="2">
    <citation type="journal article" date="2021" name="PeerJ">
        <title>Extensive microbial diversity within the chicken gut microbiome revealed by metagenomics and culture.</title>
        <authorList>
            <person name="Gilroy R."/>
            <person name="Ravi A."/>
            <person name="Getino M."/>
            <person name="Pursley I."/>
            <person name="Horton D.L."/>
            <person name="Alikhan N.F."/>
            <person name="Baker D."/>
            <person name="Gharbi K."/>
            <person name="Hall N."/>
            <person name="Watson M."/>
            <person name="Adriaenssens E.M."/>
            <person name="Foster-Nyarko E."/>
            <person name="Jarju S."/>
            <person name="Secka A."/>
            <person name="Antonio M."/>
            <person name="Oren A."/>
            <person name="Chaudhuri R.R."/>
            <person name="La Ragione R."/>
            <person name="Hildebrand F."/>
            <person name="Pallen M.J."/>
        </authorList>
    </citation>
    <scope>NUCLEOTIDE SEQUENCE</scope>
    <source>
        <strain evidence="2">ChiSjej3B21-11622</strain>
    </source>
</reference>
<dbReference type="GO" id="GO:0033389">
    <property type="term" value="P:putrescine biosynthetic process from arginine, via agmatine"/>
    <property type="evidence" value="ECO:0007669"/>
    <property type="project" value="TreeGrafter"/>
</dbReference>
<proteinExistence type="inferred from homology"/>
<dbReference type="AlphaFoldDB" id="A0A9D0ZWJ4"/>
<evidence type="ECO:0000313" key="3">
    <source>
        <dbReference type="Proteomes" id="UP000886886"/>
    </source>
</evidence>
<dbReference type="Gene3D" id="3.40.800.10">
    <property type="entry name" value="Ureohydrolase domain"/>
    <property type="match status" value="1"/>
</dbReference>
<comment type="similarity">
    <text evidence="1">Belongs to the arginase family.</text>
</comment>
<gene>
    <name evidence="2" type="ORF">IAB26_11225</name>
</gene>
<dbReference type="PROSITE" id="PS51409">
    <property type="entry name" value="ARGINASE_2"/>
    <property type="match status" value="1"/>
</dbReference>
<dbReference type="EMBL" id="DVFT01000163">
    <property type="protein sequence ID" value="HIQ97119.1"/>
    <property type="molecule type" value="Genomic_DNA"/>
</dbReference>
<accession>A0A9D0ZWJ4</accession>
<reference evidence="2" key="1">
    <citation type="submission" date="2020-10" db="EMBL/GenBank/DDBJ databases">
        <authorList>
            <person name="Gilroy R."/>
        </authorList>
    </citation>
    <scope>NUCLEOTIDE SEQUENCE</scope>
    <source>
        <strain evidence="2">ChiSjej3B21-11622</strain>
    </source>
</reference>
<dbReference type="Proteomes" id="UP000886886">
    <property type="component" value="Unassembled WGS sequence"/>
</dbReference>
<dbReference type="PANTHER" id="PTHR11358:SF41">
    <property type="entry name" value="ARGINASE"/>
    <property type="match status" value="1"/>
</dbReference>
<dbReference type="PANTHER" id="PTHR11358">
    <property type="entry name" value="ARGINASE/AGMATINASE"/>
    <property type="match status" value="1"/>
</dbReference>
<dbReference type="InterPro" id="IPR006035">
    <property type="entry name" value="Ureohydrolase"/>
</dbReference>
<evidence type="ECO:0000313" key="2">
    <source>
        <dbReference type="EMBL" id="HIQ97119.1"/>
    </source>
</evidence>
<name>A0A9D0ZWJ4_9FIRM</name>